<dbReference type="GO" id="GO:0046872">
    <property type="term" value="F:metal ion binding"/>
    <property type="evidence" value="ECO:0007669"/>
    <property type="project" value="UniProtKB-KW"/>
</dbReference>
<dbReference type="SUPFAM" id="SSF53927">
    <property type="entry name" value="Cytidine deaminase-like"/>
    <property type="match status" value="1"/>
</dbReference>
<dbReference type="AlphaFoldDB" id="A0A498KY82"/>
<proteinExistence type="predicted"/>
<dbReference type="PANTHER" id="PTHR11079">
    <property type="entry name" value="CYTOSINE DEAMINASE FAMILY MEMBER"/>
    <property type="match status" value="1"/>
</dbReference>
<sequence>MVGQLPAVAGSHSGQGGAAADRGDRPFGAVVVRNDTVVMTDSNRVVTEDDIRRHPELHLAFRARRAMTARARAVTAMYTSTEPCPMCAGGTTTAGFSHVVSSVSSEEPVSFTGESPAVRSAEVLKRVGEVVGPVMMEKGRAVHREFDW</sequence>
<evidence type="ECO:0000313" key="3">
    <source>
        <dbReference type="EMBL" id="RXK47902.1"/>
    </source>
</evidence>
<comment type="caution">
    <text evidence="3">The sequence shown here is derived from an EMBL/GenBank/DDBJ whole genome shotgun (WGS) entry which is preliminary data.</text>
</comment>
<feature type="domain" description="MafB19-like deaminase" evidence="2">
    <location>
        <begin position="17"/>
        <end position="106"/>
    </location>
</feature>
<keyword evidence="4" id="KW-1185">Reference proteome</keyword>
<dbReference type="Pfam" id="PF14437">
    <property type="entry name" value="MafB19-deam"/>
    <property type="match status" value="1"/>
</dbReference>
<reference evidence="3 4" key="1">
    <citation type="submission" date="2019-01" db="EMBL/GenBank/DDBJ databases">
        <title>Halorientalis sp. F13-25 a new haloarchaeum isolated from hypersaline water.</title>
        <authorList>
            <person name="Ana D.-V."/>
            <person name="Cristina S.-P."/>
            <person name="Antonio V."/>
        </authorList>
    </citation>
    <scope>NUCLEOTIDE SEQUENCE [LARGE SCALE GENOMIC DNA]</scope>
    <source>
        <strain evidence="3 4">F13-25</strain>
    </source>
</reference>
<dbReference type="Proteomes" id="UP000289691">
    <property type="component" value="Unassembled WGS sequence"/>
</dbReference>
<name>A0A498KY82_9EURY</name>
<evidence type="ECO:0000313" key="4">
    <source>
        <dbReference type="Proteomes" id="UP000289691"/>
    </source>
</evidence>
<dbReference type="OrthoDB" id="7284at2157"/>
<dbReference type="PANTHER" id="PTHR11079:SF179">
    <property type="entry name" value="TRNA(ADENINE(34)) DEAMINASE, CHLOROPLASTIC"/>
    <property type="match status" value="1"/>
</dbReference>
<evidence type="ECO:0000256" key="1">
    <source>
        <dbReference type="SAM" id="MobiDB-lite"/>
    </source>
</evidence>
<feature type="region of interest" description="Disordered" evidence="1">
    <location>
        <begin position="1"/>
        <end position="24"/>
    </location>
</feature>
<dbReference type="EMBL" id="RDFA01000005">
    <property type="protein sequence ID" value="RXK47902.1"/>
    <property type="molecule type" value="Genomic_DNA"/>
</dbReference>
<dbReference type="InterPro" id="IPR016193">
    <property type="entry name" value="Cytidine_deaminase-like"/>
</dbReference>
<dbReference type="GO" id="GO:0002100">
    <property type="term" value="P:tRNA wobble adenosine to inosine editing"/>
    <property type="evidence" value="ECO:0007669"/>
    <property type="project" value="InterPro"/>
</dbReference>
<gene>
    <name evidence="3" type="ORF">EAF64_14790</name>
</gene>
<evidence type="ECO:0000259" key="2">
    <source>
        <dbReference type="Pfam" id="PF14437"/>
    </source>
</evidence>
<dbReference type="Gene3D" id="3.40.140.10">
    <property type="entry name" value="Cytidine Deaminase, domain 2"/>
    <property type="match status" value="1"/>
</dbReference>
<protein>
    <submittedName>
        <fullName evidence="3">Nucleoside deaminase</fullName>
    </submittedName>
</protein>
<dbReference type="GO" id="GO:0008251">
    <property type="term" value="F:tRNA-specific adenosine deaminase activity"/>
    <property type="evidence" value="ECO:0007669"/>
    <property type="project" value="InterPro"/>
</dbReference>
<dbReference type="InterPro" id="IPR058535">
    <property type="entry name" value="MafB19-deam"/>
</dbReference>
<accession>A0A498KY82</accession>
<dbReference type="RefSeq" id="WP_129069753.1">
    <property type="nucleotide sequence ID" value="NZ_RDFA01000005.1"/>
</dbReference>
<organism evidence="3 4">
    <name type="scientific">Halorientalis pallida</name>
    <dbReference type="NCBI Taxonomy" id="2479928"/>
    <lineage>
        <taxon>Archaea</taxon>
        <taxon>Methanobacteriati</taxon>
        <taxon>Methanobacteriota</taxon>
        <taxon>Stenosarchaea group</taxon>
        <taxon>Halobacteria</taxon>
        <taxon>Halobacteriales</taxon>
        <taxon>Haloarculaceae</taxon>
        <taxon>Halorientalis</taxon>
    </lineage>
</organism>